<dbReference type="NCBIfam" id="NF000595">
    <property type="entry name" value="PRK00015.1-3"/>
    <property type="match status" value="1"/>
</dbReference>
<keyword evidence="12 14" id="KW-0378">Hydrolase</keyword>
<dbReference type="PROSITE" id="PS51975">
    <property type="entry name" value="RNASE_H_2"/>
    <property type="match status" value="1"/>
</dbReference>
<proteinExistence type="inferred from homology"/>
<dbReference type="InterPro" id="IPR022898">
    <property type="entry name" value="RNase_HII"/>
</dbReference>
<evidence type="ECO:0000256" key="16">
    <source>
        <dbReference type="RuleBase" id="RU003515"/>
    </source>
</evidence>
<feature type="binding site" evidence="14 15">
    <location>
        <position position="25"/>
    </location>
    <ligand>
        <name>a divalent metal cation</name>
        <dbReference type="ChEBI" id="CHEBI:60240"/>
    </ligand>
</feature>
<comment type="cofactor">
    <cofactor evidence="2">
        <name>Mg(2+)</name>
        <dbReference type="ChEBI" id="CHEBI:18420"/>
    </cofactor>
</comment>
<organism evidence="18 19">
    <name type="scientific">Methylacidiphilum caldifontis</name>
    <dbReference type="NCBI Taxonomy" id="2795386"/>
    <lineage>
        <taxon>Bacteria</taxon>
        <taxon>Pseudomonadati</taxon>
        <taxon>Verrucomicrobiota</taxon>
        <taxon>Methylacidiphilae</taxon>
        <taxon>Methylacidiphilales</taxon>
        <taxon>Methylacidiphilaceae</taxon>
        <taxon>Methylacidiphilum (ex Ratnadevi et al. 2023)</taxon>
    </lineage>
</organism>
<evidence type="ECO:0000313" key="18">
    <source>
        <dbReference type="EMBL" id="TFE65894.1"/>
    </source>
</evidence>
<evidence type="ECO:0000259" key="17">
    <source>
        <dbReference type="PROSITE" id="PS51975"/>
    </source>
</evidence>
<evidence type="ECO:0000256" key="15">
    <source>
        <dbReference type="PROSITE-ProRule" id="PRU01319"/>
    </source>
</evidence>
<dbReference type="OrthoDB" id="9803420at2"/>
<dbReference type="Pfam" id="PF01351">
    <property type="entry name" value="RNase_HII"/>
    <property type="match status" value="1"/>
</dbReference>
<dbReference type="GO" id="GO:0004523">
    <property type="term" value="F:RNA-DNA hybrid ribonuclease activity"/>
    <property type="evidence" value="ECO:0007669"/>
    <property type="project" value="UniProtKB-UniRule"/>
</dbReference>
<comment type="caution">
    <text evidence="18">The sequence shown here is derived from an EMBL/GenBank/DDBJ whole genome shotgun (WGS) entry which is preliminary data.</text>
</comment>
<dbReference type="HAMAP" id="MF_00052_B">
    <property type="entry name" value="RNase_HII_B"/>
    <property type="match status" value="1"/>
</dbReference>
<dbReference type="PANTHER" id="PTHR10954">
    <property type="entry name" value="RIBONUCLEASE H2 SUBUNIT A"/>
    <property type="match status" value="1"/>
</dbReference>
<reference evidence="18 19" key="1">
    <citation type="submission" date="2016-05" db="EMBL/GenBank/DDBJ databases">
        <title>Diversity and Homogeneity among Thermoacidophilic Verrucomicrobia Methanotrophs Linked with Geographical Origin.</title>
        <authorList>
            <person name="Erikstad H.-A."/>
            <person name="Smestad N.B."/>
            <person name="Ceballos R.M."/>
            <person name="Birkeland N.-K."/>
        </authorList>
    </citation>
    <scope>NUCLEOTIDE SEQUENCE [LARGE SCALE GENOMIC DNA]</scope>
    <source>
        <strain evidence="18 19">Phi</strain>
    </source>
</reference>
<dbReference type="InterPro" id="IPR012337">
    <property type="entry name" value="RNaseH-like_sf"/>
</dbReference>
<keyword evidence="11 14" id="KW-0255">Endonuclease</keyword>
<feature type="binding site" evidence="14 15">
    <location>
        <position position="24"/>
    </location>
    <ligand>
        <name>a divalent metal cation</name>
        <dbReference type="ChEBI" id="CHEBI:60240"/>
    </ligand>
</feature>
<evidence type="ECO:0000256" key="6">
    <source>
        <dbReference type="ARBA" id="ARBA00012180"/>
    </source>
</evidence>
<dbReference type="EC" id="3.1.26.4" evidence="6 14"/>
<dbReference type="GO" id="GO:0005737">
    <property type="term" value="C:cytoplasm"/>
    <property type="evidence" value="ECO:0007669"/>
    <property type="project" value="UniProtKB-SubCell"/>
</dbReference>
<dbReference type="EMBL" id="LXQC01000198">
    <property type="protein sequence ID" value="TFE65894.1"/>
    <property type="molecule type" value="Genomic_DNA"/>
</dbReference>
<dbReference type="GO" id="GO:0032299">
    <property type="term" value="C:ribonuclease H2 complex"/>
    <property type="evidence" value="ECO:0007669"/>
    <property type="project" value="TreeGrafter"/>
</dbReference>
<evidence type="ECO:0000256" key="3">
    <source>
        <dbReference type="ARBA" id="ARBA00004065"/>
    </source>
</evidence>
<dbReference type="RefSeq" id="WP_134440920.1">
    <property type="nucleotide sequence ID" value="NZ_LXQC01000198.1"/>
</dbReference>
<evidence type="ECO:0000256" key="2">
    <source>
        <dbReference type="ARBA" id="ARBA00001946"/>
    </source>
</evidence>
<sequence length="217" mass="24246">MNPLDLSFEKKLYEKGYQVIAGIDEVGRGALAGPVVAAAVILPSDLPFNKYLKDSKALEEKKREQIVCWFITEVKIKFGLGFSTVEEIEKLNIHKACLLAMRRAIFSLEERPDILLIDGIWSPPGISIPSQAIVKGDAKVASIAAASLIAKVSRDSWMIKLGSLYPVYGWEKNKGYGTASHFEALKINGLSPYHRKSFLVKRSFSKQTLTDEMEFFF</sequence>
<gene>
    <name evidence="14" type="primary">rnhB</name>
    <name evidence="18" type="ORF">A7Q10_02730</name>
</gene>
<evidence type="ECO:0000256" key="14">
    <source>
        <dbReference type="HAMAP-Rule" id="MF_00052"/>
    </source>
</evidence>
<name>A0A4Y8P9L3_9BACT</name>
<dbReference type="Proteomes" id="UP000297713">
    <property type="component" value="Unassembled WGS sequence"/>
</dbReference>
<keyword evidence="9 14" id="KW-0540">Nuclease</keyword>
<dbReference type="GO" id="GO:0030145">
    <property type="term" value="F:manganese ion binding"/>
    <property type="evidence" value="ECO:0007669"/>
    <property type="project" value="UniProtKB-UniRule"/>
</dbReference>
<feature type="domain" description="RNase H type-2" evidence="17">
    <location>
        <begin position="18"/>
        <end position="210"/>
    </location>
</feature>
<dbReference type="CDD" id="cd07182">
    <property type="entry name" value="RNase_HII_bacteria_HII_like"/>
    <property type="match status" value="1"/>
</dbReference>
<evidence type="ECO:0000256" key="12">
    <source>
        <dbReference type="ARBA" id="ARBA00022801"/>
    </source>
</evidence>
<dbReference type="PANTHER" id="PTHR10954:SF18">
    <property type="entry name" value="RIBONUCLEASE HII"/>
    <property type="match status" value="1"/>
</dbReference>
<evidence type="ECO:0000256" key="1">
    <source>
        <dbReference type="ARBA" id="ARBA00000077"/>
    </source>
</evidence>
<evidence type="ECO:0000256" key="7">
    <source>
        <dbReference type="ARBA" id="ARBA00019179"/>
    </source>
</evidence>
<keyword evidence="19" id="KW-1185">Reference proteome</keyword>
<comment type="function">
    <text evidence="3 14 16">Endonuclease that specifically degrades the RNA of RNA-DNA hybrids.</text>
</comment>
<dbReference type="InterPro" id="IPR024567">
    <property type="entry name" value="RNase_HII/HIII_dom"/>
</dbReference>
<accession>A0A4Y8P9L3</accession>
<dbReference type="GO" id="GO:0006298">
    <property type="term" value="P:mismatch repair"/>
    <property type="evidence" value="ECO:0007669"/>
    <property type="project" value="TreeGrafter"/>
</dbReference>
<evidence type="ECO:0000313" key="19">
    <source>
        <dbReference type="Proteomes" id="UP000297713"/>
    </source>
</evidence>
<dbReference type="InterPro" id="IPR001352">
    <property type="entry name" value="RNase_HII/HIII"/>
</dbReference>
<comment type="catalytic activity">
    <reaction evidence="1 14 15 16">
        <text>Endonucleolytic cleavage to 5'-phosphomonoester.</text>
        <dbReference type="EC" id="3.1.26.4"/>
    </reaction>
</comment>
<keyword evidence="13 14" id="KW-0464">Manganese</keyword>
<dbReference type="SUPFAM" id="SSF53098">
    <property type="entry name" value="Ribonuclease H-like"/>
    <property type="match status" value="1"/>
</dbReference>
<comment type="similarity">
    <text evidence="5 14 16">Belongs to the RNase HII family.</text>
</comment>
<evidence type="ECO:0000256" key="10">
    <source>
        <dbReference type="ARBA" id="ARBA00022723"/>
    </source>
</evidence>
<evidence type="ECO:0000256" key="9">
    <source>
        <dbReference type="ARBA" id="ARBA00022722"/>
    </source>
</evidence>
<evidence type="ECO:0000256" key="11">
    <source>
        <dbReference type="ARBA" id="ARBA00022759"/>
    </source>
</evidence>
<evidence type="ECO:0000256" key="13">
    <source>
        <dbReference type="ARBA" id="ARBA00023211"/>
    </source>
</evidence>
<dbReference type="GO" id="GO:0043137">
    <property type="term" value="P:DNA replication, removal of RNA primer"/>
    <property type="evidence" value="ECO:0007669"/>
    <property type="project" value="TreeGrafter"/>
</dbReference>
<keyword evidence="8 14" id="KW-0963">Cytoplasm</keyword>
<dbReference type="InterPro" id="IPR036397">
    <property type="entry name" value="RNaseH_sf"/>
</dbReference>
<protein>
    <recommendedName>
        <fullName evidence="7 14">Ribonuclease HII</fullName>
        <shortName evidence="14">RNase HII</shortName>
        <ecNumber evidence="6 14">3.1.26.4</ecNumber>
    </recommendedName>
</protein>
<comment type="subcellular location">
    <subcellularLocation>
        <location evidence="4 14">Cytoplasm</location>
    </subcellularLocation>
</comment>
<keyword evidence="10 14" id="KW-0479">Metal-binding</keyword>
<evidence type="ECO:0000256" key="8">
    <source>
        <dbReference type="ARBA" id="ARBA00022490"/>
    </source>
</evidence>
<evidence type="ECO:0000256" key="5">
    <source>
        <dbReference type="ARBA" id="ARBA00007383"/>
    </source>
</evidence>
<dbReference type="AlphaFoldDB" id="A0A4Y8P9L3"/>
<feature type="binding site" evidence="14 15">
    <location>
        <position position="118"/>
    </location>
    <ligand>
        <name>a divalent metal cation</name>
        <dbReference type="ChEBI" id="CHEBI:60240"/>
    </ligand>
</feature>
<evidence type="ECO:0000256" key="4">
    <source>
        <dbReference type="ARBA" id="ARBA00004496"/>
    </source>
</evidence>
<comment type="cofactor">
    <cofactor evidence="14 15">
        <name>Mn(2+)</name>
        <dbReference type="ChEBI" id="CHEBI:29035"/>
    </cofactor>
    <cofactor evidence="14 15">
        <name>Mg(2+)</name>
        <dbReference type="ChEBI" id="CHEBI:18420"/>
    </cofactor>
    <text evidence="14 15">Manganese or magnesium. Binds 1 divalent metal ion per monomer in the absence of substrate. May bind a second metal ion after substrate binding.</text>
</comment>
<dbReference type="GO" id="GO:0003723">
    <property type="term" value="F:RNA binding"/>
    <property type="evidence" value="ECO:0007669"/>
    <property type="project" value="UniProtKB-UniRule"/>
</dbReference>
<dbReference type="Gene3D" id="3.30.420.10">
    <property type="entry name" value="Ribonuclease H-like superfamily/Ribonuclease H"/>
    <property type="match status" value="1"/>
</dbReference>